<dbReference type="EMBL" id="JACXAA010000003">
    <property type="protein sequence ID" value="MBD2753432.1"/>
    <property type="molecule type" value="Genomic_DNA"/>
</dbReference>
<evidence type="ECO:0000256" key="1">
    <source>
        <dbReference type="SAM" id="Coils"/>
    </source>
</evidence>
<evidence type="ECO:0000313" key="3">
    <source>
        <dbReference type="Proteomes" id="UP000653797"/>
    </source>
</evidence>
<proteinExistence type="predicted"/>
<accession>A0A927B1B5</accession>
<comment type="caution">
    <text evidence="2">The sequence shown here is derived from an EMBL/GenBank/DDBJ whole genome shotgun (WGS) entry which is preliminary data.</text>
</comment>
<dbReference type="Proteomes" id="UP000653797">
    <property type="component" value="Unassembled WGS sequence"/>
</dbReference>
<sequence>MEIRKIVSSDLKTGPGYSTPVISNAQKFIIPVPAFKQDGELLVYPKDHPNAGQSIVDYQGKPIGDRGIIFYNAKDETWQAAAGDGNDVIIINEVTQEQAEKLYEEIEKIGANLDELTLNELKQIMTFAQEDLKLDDMYNSTRAFVKKKMTSVSTDQTTEKRENKEDVYGFKKRDDRDINQAIYIPGEFTFEGPAVSPQKFKNGGIIIEQGGKMRGIQPDIFTRTYKFPDGRSIQSASEEIQSQPH</sequence>
<protein>
    <submittedName>
        <fullName evidence="2">Uncharacterized protein</fullName>
    </submittedName>
</protein>
<evidence type="ECO:0000313" key="2">
    <source>
        <dbReference type="EMBL" id="MBD2753432.1"/>
    </source>
</evidence>
<organism evidence="2 3">
    <name type="scientific">Spirosoma validum</name>
    <dbReference type="NCBI Taxonomy" id="2771355"/>
    <lineage>
        <taxon>Bacteria</taxon>
        <taxon>Pseudomonadati</taxon>
        <taxon>Bacteroidota</taxon>
        <taxon>Cytophagia</taxon>
        <taxon>Cytophagales</taxon>
        <taxon>Cytophagaceae</taxon>
        <taxon>Spirosoma</taxon>
    </lineage>
</organism>
<keyword evidence="1" id="KW-0175">Coiled coil</keyword>
<name>A0A927B1B5_9BACT</name>
<feature type="coiled-coil region" evidence="1">
    <location>
        <begin position="92"/>
        <end position="119"/>
    </location>
</feature>
<dbReference type="AlphaFoldDB" id="A0A927B1B5"/>
<reference evidence="2" key="1">
    <citation type="submission" date="2020-09" db="EMBL/GenBank/DDBJ databases">
        <authorList>
            <person name="Kim M.K."/>
        </authorList>
    </citation>
    <scope>NUCLEOTIDE SEQUENCE</scope>
    <source>
        <strain evidence="2">BT704</strain>
    </source>
</reference>
<dbReference type="RefSeq" id="WP_191039048.1">
    <property type="nucleotide sequence ID" value="NZ_JACXAA010000003.1"/>
</dbReference>
<gene>
    <name evidence="2" type="ORF">IC230_11065</name>
</gene>
<keyword evidence="3" id="KW-1185">Reference proteome</keyword>